<evidence type="ECO:0000256" key="2">
    <source>
        <dbReference type="ARBA" id="ARBA00022723"/>
    </source>
</evidence>
<dbReference type="EMBL" id="RQSP01000011">
    <property type="protein sequence ID" value="KAB5607477.1"/>
    <property type="molecule type" value="Genomic_DNA"/>
</dbReference>
<evidence type="ECO:0000313" key="6">
    <source>
        <dbReference type="EMBL" id="KAB5607477.1"/>
    </source>
</evidence>
<dbReference type="InterPro" id="IPR029060">
    <property type="entry name" value="PIN-like_dom_sf"/>
</dbReference>
<evidence type="ECO:0000256" key="1">
    <source>
        <dbReference type="ARBA" id="ARBA00022722"/>
    </source>
</evidence>
<organism evidence="6 7">
    <name type="scientific">Bifidobacterium jacchi</name>
    <dbReference type="NCBI Taxonomy" id="2490545"/>
    <lineage>
        <taxon>Bacteria</taxon>
        <taxon>Bacillati</taxon>
        <taxon>Actinomycetota</taxon>
        <taxon>Actinomycetes</taxon>
        <taxon>Bifidobacteriales</taxon>
        <taxon>Bifidobacteriaceae</taxon>
        <taxon>Bifidobacterium</taxon>
    </lineage>
</organism>
<protein>
    <submittedName>
        <fullName evidence="6">PIN domain-containing protein</fullName>
    </submittedName>
</protein>
<keyword evidence="7" id="KW-1185">Reference proteome</keyword>
<dbReference type="GO" id="GO:0046872">
    <property type="term" value="F:metal ion binding"/>
    <property type="evidence" value="ECO:0007669"/>
    <property type="project" value="UniProtKB-KW"/>
</dbReference>
<evidence type="ECO:0000256" key="3">
    <source>
        <dbReference type="ARBA" id="ARBA00022801"/>
    </source>
</evidence>
<keyword evidence="3" id="KW-0378">Hydrolase</keyword>
<dbReference type="RefSeq" id="WP_151916637.1">
    <property type="nucleotide sequence ID" value="NZ_RQSP01000011.1"/>
</dbReference>
<feature type="domain" description="PIN" evidence="5">
    <location>
        <begin position="8"/>
        <end position="141"/>
    </location>
</feature>
<evidence type="ECO:0000259" key="5">
    <source>
        <dbReference type="Pfam" id="PF13470"/>
    </source>
</evidence>
<accession>A0A5N5RJQ2</accession>
<dbReference type="Proteomes" id="UP000326336">
    <property type="component" value="Unassembled WGS sequence"/>
</dbReference>
<keyword evidence="2" id="KW-0479">Metal-binding</keyword>
<evidence type="ECO:0000256" key="4">
    <source>
        <dbReference type="ARBA" id="ARBA00022842"/>
    </source>
</evidence>
<dbReference type="OrthoDB" id="3173659at2"/>
<sequence length="175" mass="19393">MKRPNPQRVLLDTNVLLDHLLQRDGHAQQARRALEACANHDVALLCASTSLKDIAYIAEAMVRRQFKQGESALENETLNVLVRHVPWRCVEQARALCDIASIDQQTCDDALALRSKHDDFEDDLIIAAARRSGADCVITSDAELIAHFPEYCVSPSHIVQSFTANDECDEGVTAP</sequence>
<gene>
    <name evidence="6" type="ORF">EHS19_04765</name>
</gene>
<dbReference type="GO" id="GO:0016787">
    <property type="term" value="F:hydrolase activity"/>
    <property type="evidence" value="ECO:0007669"/>
    <property type="project" value="UniProtKB-KW"/>
</dbReference>
<dbReference type="Pfam" id="PF13470">
    <property type="entry name" value="PIN_3"/>
    <property type="match status" value="1"/>
</dbReference>
<dbReference type="SUPFAM" id="SSF88723">
    <property type="entry name" value="PIN domain-like"/>
    <property type="match status" value="1"/>
</dbReference>
<comment type="caution">
    <text evidence="6">The sequence shown here is derived from an EMBL/GenBank/DDBJ whole genome shotgun (WGS) entry which is preliminary data.</text>
</comment>
<proteinExistence type="predicted"/>
<dbReference type="Gene3D" id="3.40.50.1010">
    <property type="entry name" value="5'-nuclease"/>
    <property type="match status" value="1"/>
</dbReference>
<keyword evidence="1" id="KW-0540">Nuclease</keyword>
<evidence type="ECO:0000313" key="7">
    <source>
        <dbReference type="Proteomes" id="UP000326336"/>
    </source>
</evidence>
<dbReference type="AlphaFoldDB" id="A0A5N5RJQ2"/>
<name>A0A5N5RJQ2_9BIFI</name>
<keyword evidence="4" id="KW-0460">Magnesium</keyword>
<reference evidence="6 7" key="1">
    <citation type="journal article" date="2019" name="Int. J. Syst. Evol. Microbiol.">
        <title>Bifidobacterium jacchi sp. nov., isolated from the faeces of a baby common marmoset (Callithrix jacchus).</title>
        <authorList>
            <person name="Modesto M."/>
            <person name="Watanabe K."/>
            <person name="Arita M."/>
            <person name="Satti M."/>
            <person name="Oki K."/>
            <person name="Sciavilla P."/>
            <person name="Patavino C."/>
            <person name="Camma C."/>
            <person name="Michelini S."/>
            <person name="Sgorbati B."/>
            <person name="Mattarelli P."/>
        </authorList>
    </citation>
    <scope>NUCLEOTIDE SEQUENCE [LARGE SCALE GENOMIC DNA]</scope>
    <source>
        <strain evidence="6 7">MRM 9.3</strain>
    </source>
</reference>
<dbReference type="InterPro" id="IPR002716">
    <property type="entry name" value="PIN_dom"/>
</dbReference>
<dbReference type="GO" id="GO:0004518">
    <property type="term" value="F:nuclease activity"/>
    <property type="evidence" value="ECO:0007669"/>
    <property type="project" value="UniProtKB-KW"/>
</dbReference>